<dbReference type="Proteomes" id="UP000736373">
    <property type="component" value="Unassembled WGS sequence"/>
</dbReference>
<protein>
    <submittedName>
        <fullName evidence="1">Uncharacterized protein</fullName>
    </submittedName>
</protein>
<proteinExistence type="predicted"/>
<keyword evidence="2" id="KW-1185">Reference proteome</keyword>
<dbReference type="EMBL" id="VZQQ01000215">
    <property type="protein sequence ID" value="MBC8752916.1"/>
    <property type="molecule type" value="Genomic_DNA"/>
</dbReference>
<evidence type="ECO:0000313" key="1">
    <source>
        <dbReference type="EMBL" id="MBC8752916.1"/>
    </source>
</evidence>
<organism evidence="1 2">
    <name type="scientific">Paraburkholderia podalyriae</name>
    <dbReference type="NCBI Taxonomy" id="1938811"/>
    <lineage>
        <taxon>Bacteria</taxon>
        <taxon>Pseudomonadati</taxon>
        <taxon>Pseudomonadota</taxon>
        <taxon>Betaproteobacteria</taxon>
        <taxon>Burkholderiales</taxon>
        <taxon>Burkholderiaceae</taxon>
        <taxon>Paraburkholderia</taxon>
    </lineage>
</organism>
<accession>A0ABR7Q3C1</accession>
<sequence length="63" mass="6917">MACQNLSGVIVGIAPRATMRIAPDGPKKLHRLQEPFPFSGFPSGRCAVHVIKFQRSQNQIGTR</sequence>
<comment type="caution">
    <text evidence="1">The sequence shown here is derived from an EMBL/GenBank/DDBJ whole genome shotgun (WGS) entry which is preliminary data.</text>
</comment>
<name>A0ABR7Q3C1_9BURK</name>
<gene>
    <name evidence="1" type="ORF">F6X42_43395</name>
</gene>
<evidence type="ECO:0000313" key="2">
    <source>
        <dbReference type="Proteomes" id="UP000736373"/>
    </source>
</evidence>
<reference evidence="1 2" key="1">
    <citation type="submission" date="2019-09" db="EMBL/GenBank/DDBJ databases">
        <title>Paraburkholderia podalyriae sp. nov., A South African Podalyria-associated rhizobium.</title>
        <authorList>
            <person name="Mavima L."/>
            <person name="Beukes C.W."/>
            <person name="Palmer M."/>
            <person name="De Meyer S.E."/>
            <person name="James E.K."/>
            <person name="Maluk M."/>
            <person name="Avontuur J.R."/>
            <person name="Chan W.Y."/>
            <person name="Venter S.N."/>
            <person name="Steenkamp E.T."/>
        </authorList>
    </citation>
    <scope>NUCLEOTIDE SEQUENCE [LARGE SCALE GENOMIC DNA]</scope>
    <source>
        <strain evidence="1 2">WC7.3b</strain>
    </source>
</reference>